<name>A0ABV2JFD6_9STRE</name>
<reference evidence="1 2" key="1">
    <citation type="submission" date="2024-06" db="EMBL/GenBank/DDBJ databases">
        <title>Genomic Encyclopedia of Type Strains, Phase IV (KMG-IV): sequencing the most valuable type-strain genomes for metagenomic binning, comparative biology and taxonomic classification.</title>
        <authorList>
            <person name="Goeker M."/>
        </authorList>
    </citation>
    <scope>NUCLEOTIDE SEQUENCE [LARGE SCALE GENOMIC DNA]</scope>
    <source>
        <strain evidence="1 2">DSM 28302</strain>
    </source>
</reference>
<accession>A0ABV2JFD6</accession>
<dbReference type="RefSeq" id="WP_354368878.1">
    <property type="nucleotide sequence ID" value="NZ_JBEPLN010000016.1"/>
</dbReference>
<comment type="caution">
    <text evidence="1">The sequence shown here is derived from an EMBL/GenBank/DDBJ whole genome shotgun (WGS) entry which is preliminary data.</text>
</comment>
<protein>
    <recommendedName>
        <fullName evidence="3">Phage protein</fullName>
    </recommendedName>
</protein>
<proteinExistence type="predicted"/>
<organism evidence="1 2">
    <name type="scientific">Streptococcus porcorum</name>
    <dbReference type="NCBI Taxonomy" id="701526"/>
    <lineage>
        <taxon>Bacteria</taxon>
        <taxon>Bacillati</taxon>
        <taxon>Bacillota</taxon>
        <taxon>Bacilli</taxon>
        <taxon>Lactobacillales</taxon>
        <taxon>Streptococcaceae</taxon>
        <taxon>Streptococcus</taxon>
    </lineage>
</organism>
<dbReference type="EMBL" id="JBEPLN010000016">
    <property type="protein sequence ID" value="MET3634479.1"/>
    <property type="molecule type" value="Genomic_DNA"/>
</dbReference>
<dbReference type="Proteomes" id="UP001549037">
    <property type="component" value="Unassembled WGS sequence"/>
</dbReference>
<evidence type="ECO:0000313" key="2">
    <source>
        <dbReference type="Proteomes" id="UP001549037"/>
    </source>
</evidence>
<sequence>MPFTNNNTPQEFLEKLNKKIDSDRPQEGLVQSYSTGVIEATDDKPAISYASFNCCDPDEFELFSRINREELTPSFRVKIKGYSGQSLDNFVGQTIDLSSAELVFKLNRFKQPVGLDLVISL</sequence>
<keyword evidence="2" id="KW-1185">Reference proteome</keyword>
<gene>
    <name evidence="1" type="ORF">ABID28_001122</name>
</gene>
<evidence type="ECO:0008006" key="3">
    <source>
        <dbReference type="Google" id="ProtNLM"/>
    </source>
</evidence>
<evidence type="ECO:0000313" key="1">
    <source>
        <dbReference type="EMBL" id="MET3634479.1"/>
    </source>
</evidence>